<dbReference type="GO" id="GO:0006508">
    <property type="term" value="P:proteolysis"/>
    <property type="evidence" value="ECO:0007669"/>
    <property type="project" value="UniProtKB-KW"/>
</dbReference>
<name>A0A1F6BSP3_9BACT</name>
<dbReference type="InterPro" id="IPR029062">
    <property type="entry name" value="Class_I_gatase-like"/>
</dbReference>
<protein>
    <submittedName>
        <fullName evidence="5">Uncharacterized protein</fullName>
    </submittedName>
</protein>
<evidence type="ECO:0000256" key="4">
    <source>
        <dbReference type="ARBA" id="ARBA00022825"/>
    </source>
</evidence>
<evidence type="ECO:0000256" key="3">
    <source>
        <dbReference type="ARBA" id="ARBA00022801"/>
    </source>
</evidence>
<organism evidence="5 6">
    <name type="scientific">Candidatus Jorgensenbacteria bacterium GWA1_49_17</name>
    <dbReference type="NCBI Taxonomy" id="1798467"/>
    <lineage>
        <taxon>Bacteria</taxon>
        <taxon>Candidatus Joergenseniibacteriota</taxon>
    </lineage>
</organism>
<comment type="caution">
    <text evidence="5">The sequence shown here is derived from an EMBL/GenBank/DDBJ whole genome shotgun (WGS) entry which is preliminary data.</text>
</comment>
<evidence type="ECO:0000256" key="2">
    <source>
        <dbReference type="ARBA" id="ARBA00022670"/>
    </source>
</evidence>
<dbReference type="Gene3D" id="3.40.50.880">
    <property type="match status" value="1"/>
</dbReference>
<evidence type="ECO:0000256" key="1">
    <source>
        <dbReference type="ARBA" id="ARBA00006534"/>
    </source>
</evidence>
<dbReference type="SUPFAM" id="SSF52317">
    <property type="entry name" value="Class I glutamine amidotransferase-like"/>
    <property type="match status" value="1"/>
</dbReference>
<proteinExistence type="inferred from homology"/>
<dbReference type="Proteomes" id="UP000179368">
    <property type="component" value="Unassembled WGS sequence"/>
</dbReference>
<keyword evidence="2" id="KW-0645">Protease</keyword>
<evidence type="ECO:0000313" key="5">
    <source>
        <dbReference type="EMBL" id="OGG39965.1"/>
    </source>
</evidence>
<reference evidence="5 6" key="1">
    <citation type="journal article" date="2016" name="Nat. Commun.">
        <title>Thousands of microbial genomes shed light on interconnected biogeochemical processes in an aquifer system.</title>
        <authorList>
            <person name="Anantharaman K."/>
            <person name="Brown C.T."/>
            <person name="Hug L.A."/>
            <person name="Sharon I."/>
            <person name="Castelle C.J."/>
            <person name="Probst A.J."/>
            <person name="Thomas B.C."/>
            <person name="Singh A."/>
            <person name="Wilkins M.J."/>
            <person name="Karaoz U."/>
            <person name="Brodie E.L."/>
            <person name="Williams K.H."/>
            <person name="Hubbard S.S."/>
            <person name="Banfield J.F."/>
        </authorList>
    </citation>
    <scope>NUCLEOTIDE SEQUENCE [LARGE SCALE GENOMIC DNA]</scope>
</reference>
<dbReference type="Pfam" id="PF03575">
    <property type="entry name" value="Peptidase_S51"/>
    <property type="match status" value="1"/>
</dbReference>
<accession>A0A1F6BSP3</accession>
<sequence length="183" mass="20464">MKTKFILHGGFAKGAEQENDAFFSEILKTAPNRAKVLLVYFAKDADRIADSKTEDVEQFNKNKGDRVLSFQVAGESSFPEQVREADIVYLGGGHSDKLLDALKKYPNLRELFEGKIVAGDSAGANVLTSAFYSQKIGVSEGLGLVPIKIISHYLEENKDKLNHLRSDLETLYLPEYQFKVFEI</sequence>
<dbReference type="GO" id="GO:0008236">
    <property type="term" value="F:serine-type peptidase activity"/>
    <property type="evidence" value="ECO:0007669"/>
    <property type="project" value="UniProtKB-KW"/>
</dbReference>
<dbReference type="EMBL" id="MFKG01000035">
    <property type="protein sequence ID" value="OGG39965.1"/>
    <property type="molecule type" value="Genomic_DNA"/>
</dbReference>
<dbReference type="AlphaFoldDB" id="A0A1F6BSP3"/>
<keyword evidence="3" id="KW-0378">Hydrolase</keyword>
<keyword evidence="4" id="KW-0720">Serine protease</keyword>
<gene>
    <name evidence="5" type="ORF">A2116_01950</name>
</gene>
<comment type="similarity">
    <text evidence="1">Belongs to the peptidase S51 family.</text>
</comment>
<dbReference type="InterPro" id="IPR005320">
    <property type="entry name" value="Peptidase_S51"/>
</dbReference>
<evidence type="ECO:0000313" key="6">
    <source>
        <dbReference type="Proteomes" id="UP000179368"/>
    </source>
</evidence>